<evidence type="ECO:0000256" key="2">
    <source>
        <dbReference type="ARBA" id="ARBA00004141"/>
    </source>
</evidence>
<dbReference type="InterPro" id="IPR000014">
    <property type="entry name" value="PAS"/>
</dbReference>
<evidence type="ECO:0000256" key="6">
    <source>
        <dbReference type="ARBA" id="ARBA00022692"/>
    </source>
</evidence>
<dbReference type="GO" id="GO:0007234">
    <property type="term" value="P:osmosensory signaling via phosphorelay pathway"/>
    <property type="evidence" value="ECO:0007669"/>
    <property type="project" value="TreeGrafter"/>
</dbReference>
<dbReference type="InterPro" id="IPR013767">
    <property type="entry name" value="PAS_fold"/>
</dbReference>
<dbReference type="PROSITE" id="PS50885">
    <property type="entry name" value="HAMP"/>
    <property type="match status" value="1"/>
</dbReference>
<gene>
    <name evidence="17" type="ORF">AVDCRST_MAG74-3576</name>
</gene>
<dbReference type="Gene3D" id="1.10.287.130">
    <property type="match status" value="1"/>
</dbReference>
<evidence type="ECO:0000259" key="14">
    <source>
        <dbReference type="PROSITE" id="PS50109"/>
    </source>
</evidence>
<feature type="transmembrane region" description="Helical" evidence="13">
    <location>
        <begin position="95"/>
        <end position="116"/>
    </location>
</feature>
<dbReference type="GO" id="GO:0000155">
    <property type="term" value="F:phosphorelay sensor kinase activity"/>
    <property type="evidence" value="ECO:0007669"/>
    <property type="project" value="InterPro"/>
</dbReference>
<dbReference type="PRINTS" id="PR00344">
    <property type="entry name" value="BCTRLSENSOR"/>
</dbReference>
<dbReference type="SUPFAM" id="SSF47384">
    <property type="entry name" value="Homodimeric domain of signal transducing histidine kinase"/>
    <property type="match status" value="1"/>
</dbReference>
<evidence type="ECO:0000256" key="5">
    <source>
        <dbReference type="ARBA" id="ARBA00022679"/>
    </source>
</evidence>
<dbReference type="PROSITE" id="PS50109">
    <property type="entry name" value="HIS_KIN"/>
    <property type="match status" value="1"/>
</dbReference>
<dbReference type="GO" id="GO:0016020">
    <property type="term" value="C:membrane"/>
    <property type="evidence" value="ECO:0007669"/>
    <property type="project" value="UniProtKB-SubCell"/>
</dbReference>
<dbReference type="AlphaFoldDB" id="A0A6J4PYP4"/>
<dbReference type="Pfam" id="PF02518">
    <property type="entry name" value="HATPase_c"/>
    <property type="match status" value="1"/>
</dbReference>
<dbReference type="SUPFAM" id="SSF55785">
    <property type="entry name" value="PYP-like sensor domain (PAS domain)"/>
    <property type="match status" value="1"/>
</dbReference>
<proteinExistence type="predicted"/>
<dbReference type="InterPro" id="IPR017232">
    <property type="entry name" value="NtrY"/>
</dbReference>
<feature type="transmembrane region" description="Helical" evidence="13">
    <location>
        <begin position="50"/>
        <end position="75"/>
    </location>
</feature>
<dbReference type="GO" id="GO:0030295">
    <property type="term" value="F:protein kinase activator activity"/>
    <property type="evidence" value="ECO:0007669"/>
    <property type="project" value="TreeGrafter"/>
</dbReference>
<dbReference type="InterPro" id="IPR050351">
    <property type="entry name" value="BphY/WalK/GraS-like"/>
</dbReference>
<keyword evidence="5" id="KW-0808">Transferase</keyword>
<evidence type="ECO:0000256" key="9">
    <source>
        <dbReference type="ARBA" id="ARBA00022840"/>
    </source>
</evidence>
<name>A0A6J4PYP4_9BACT</name>
<dbReference type="SMART" id="SM00388">
    <property type="entry name" value="HisKA"/>
    <property type="match status" value="1"/>
</dbReference>
<dbReference type="PANTHER" id="PTHR42878">
    <property type="entry name" value="TWO-COMPONENT HISTIDINE KINASE"/>
    <property type="match status" value="1"/>
</dbReference>
<feature type="domain" description="Histidine kinase" evidence="14">
    <location>
        <begin position="501"/>
        <end position="734"/>
    </location>
</feature>
<evidence type="ECO:0000256" key="12">
    <source>
        <dbReference type="ARBA" id="ARBA00023136"/>
    </source>
</evidence>
<evidence type="ECO:0000256" key="3">
    <source>
        <dbReference type="ARBA" id="ARBA00012438"/>
    </source>
</evidence>
<evidence type="ECO:0000313" key="17">
    <source>
        <dbReference type="EMBL" id="CAA9429327.1"/>
    </source>
</evidence>
<keyword evidence="9" id="KW-0067">ATP-binding</keyword>
<evidence type="ECO:0000256" key="7">
    <source>
        <dbReference type="ARBA" id="ARBA00022741"/>
    </source>
</evidence>
<evidence type="ECO:0000256" key="11">
    <source>
        <dbReference type="ARBA" id="ARBA00023012"/>
    </source>
</evidence>
<dbReference type="Pfam" id="PF00672">
    <property type="entry name" value="HAMP"/>
    <property type="match status" value="1"/>
</dbReference>
<protein>
    <recommendedName>
        <fullName evidence="3">histidine kinase</fullName>
        <ecNumber evidence="3">2.7.13.3</ecNumber>
    </recommendedName>
</protein>
<evidence type="ECO:0000259" key="15">
    <source>
        <dbReference type="PROSITE" id="PS50112"/>
    </source>
</evidence>
<keyword evidence="12 13" id="KW-0472">Membrane</keyword>
<evidence type="ECO:0000256" key="13">
    <source>
        <dbReference type="SAM" id="Phobius"/>
    </source>
</evidence>
<dbReference type="SUPFAM" id="SSF158472">
    <property type="entry name" value="HAMP domain-like"/>
    <property type="match status" value="1"/>
</dbReference>
<dbReference type="PROSITE" id="PS50112">
    <property type="entry name" value="PAS"/>
    <property type="match status" value="1"/>
</dbReference>
<keyword evidence="8" id="KW-0418">Kinase</keyword>
<dbReference type="Pfam" id="PF00512">
    <property type="entry name" value="HisKA"/>
    <property type="match status" value="1"/>
</dbReference>
<dbReference type="PANTHER" id="PTHR42878:SF7">
    <property type="entry name" value="SENSOR HISTIDINE KINASE GLRK"/>
    <property type="match status" value="1"/>
</dbReference>
<evidence type="ECO:0000256" key="10">
    <source>
        <dbReference type="ARBA" id="ARBA00022989"/>
    </source>
</evidence>
<dbReference type="GO" id="GO:0005524">
    <property type="term" value="F:ATP binding"/>
    <property type="evidence" value="ECO:0007669"/>
    <property type="project" value="UniProtKB-KW"/>
</dbReference>
<dbReference type="Gene3D" id="3.30.565.10">
    <property type="entry name" value="Histidine kinase-like ATPase, C-terminal domain"/>
    <property type="match status" value="1"/>
</dbReference>
<keyword evidence="11" id="KW-0902">Two-component regulatory system</keyword>
<evidence type="ECO:0000259" key="16">
    <source>
        <dbReference type="PROSITE" id="PS50885"/>
    </source>
</evidence>
<dbReference type="InterPro" id="IPR035965">
    <property type="entry name" value="PAS-like_dom_sf"/>
</dbReference>
<keyword evidence="7" id="KW-0547">Nucleotide-binding</keyword>
<dbReference type="InterPro" id="IPR003661">
    <property type="entry name" value="HisK_dim/P_dom"/>
</dbReference>
<accession>A0A6J4PYP4</accession>
<dbReference type="InterPro" id="IPR036097">
    <property type="entry name" value="HisK_dim/P_sf"/>
</dbReference>
<dbReference type="InterPro" id="IPR005467">
    <property type="entry name" value="His_kinase_dom"/>
</dbReference>
<evidence type="ECO:0000256" key="1">
    <source>
        <dbReference type="ARBA" id="ARBA00000085"/>
    </source>
</evidence>
<dbReference type="SMART" id="SM00387">
    <property type="entry name" value="HATPase_c"/>
    <property type="match status" value="1"/>
</dbReference>
<evidence type="ECO:0000256" key="8">
    <source>
        <dbReference type="ARBA" id="ARBA00022777"/>
    </source>
</evidence>
<dbReference type="Gene3D" id="3.30.450.20">
    <property type="entry name" value="PAS domain"/>
    <property type="match status" value="1"/>
</dbReference>
<dbReference type="InterPro" id="IPR003594">
    <property type="entry name" value="HATPase_dom"/>
</dbReference>
<dbReference type="GO" id="GO:0000156">
    <property type="term" value="F:phosphorelay response regulator activity"/>
    <property type="evidence" value="ECO:0007669"/>
    <property type="project" value="TreeGrafter"/>
</dbReference>
<dbReference type="Pfam" id="PF00989">
    <property type="entry name" value="PAS"/>
    <property type="match status" value="1"/>
</dbReference>
<feature type="transmembrane region" description="Helical" evidence="13">
    <location>
        <begin position="16"/>
        <end position="38"/>
    </location>
</feature>
<dbReference type="InterPro" id="IPR036890">
    <property type="entry name" value="HATPase_C_sf"/>
</dbReference>
<comment type="catalytic activity">
    <reaction evidence="1">
        <text>ATP + protein L-histidine = ADP + protein N-phospho-L-histidine.</text>
        <dbReference type="EC" id="2.7.13.3"/>
    </reaction>
</comment>
<sequence>MAEEKQKKYKPRVPPWILGGLVLILFTFLILLQSSSYWRSLDVNSASDTLLLYALSSLNFFAFVIFGFIFVRSLLKLRRERRNLALGSKLKARLLQYFFAISLLPIIAMAVFSYLFMNRALDRWFTDIPENVIREAKAVHNQSIADQTVKLKETAQMLAINLEGETITDGKLQTIVEAGNLTRLEVVSADGAVLAASEKKLNAEQKAELAGALALIYQNNLTEAGLTDGKGFDAATAQFADGRRLIVVPDLRPEGNVSRIVENSLVEFEELKRKSHSIRQIGLLILGVLTFMLIFASSWIAFYVARGLTAPIKALAEGADKIARGDLKHRVDVFAEDELALLVSTFNQMSAKLEENSFELSERRRYIETVLQSLSTGVISFDGANRVTTINRAAIEILKLEDADFTNFELKQLVGEENRQILERLLNRARRIGKASEQTILQPEDADGSEPSNENTPVALAATALPKISETERSGVVLVIEDLSELIAAQRASAWQEVARRMAHEIKNPLTPIQLSAERIAKRFQIPSPKSADLGFGISDFRFRAEDQTTKIINEGTQTILREVNSLKSMVDEFSRYARLPNARLETGDLNEIIKQSATLYEDRFSDVRIELNLAENLPTALIDDEQLKRVFVNLIENAIEAFDETQADKRISVKTFHDQARDLVIAEISDNGGGIAPSDFQKLFQPYFSTKGRGTGLGLAIVQRIVSEHRGKIRAVNKSVKGAKFIVELPANV</sequence>
<feature type="domain" description="PAS" evidence="15">
    <location>
        <begin position="363"/>
        <end position="433"/>
    </location>
</feature>
<dbReference type="GO" id="GO:0006355">
    <property type="term" value="P:regulation of DNA-templated transcription"/>
    <property type="evidence" value="ECO:0007669"/>
    <property type="project" value="InterPro"/>
</dbReference>
<feature type="transmembrane region" description="Helical" evidence="13">
    <location>
        <begin position="281"/>
        <end position="305"/>
    </location>
</feature>
<dbReference type="InterPro" id="IPR004358">
    <property type="entry name" value="Sig_transdc_His_kin-like_C"/>
</dbReference>
<dbReference type="EMBL" id="CADCUR010000299">
    <property type="protein sequence ID" value="CAA9429327.1"/>
    <property type="molecule type" value="Genomic_DNA"/>
</dbReference>
<dbReference type="SUPFAM" id="SSF55874">
    <property type="entry name" value="ATPase domain of HSP90 chaperone/DNA topoisomerase II/histidine kinase"/>
    <property type="match status" value="1"/>
</dbReference>
<reference evidence="17" key="1">
    <citation type="submission" date="2020-02" db="EMBL/GenBank/DDBJ databases">
        <authorList>
            <person name="Meier V. D."/>
        </authorList>
    </citation>
    <scope>NUCLEOTIDE SEQUENCE</scope>
    <source>
        <strain evidence="17">AVDCRST_MAG74</strain>
    </source>
</reference>
<keyword evidence="6 13" id="KW-0812">Transmembrane</keyword>
<dbReference type="PIRSF" id="PIRSF037532">
    <property type="entry name" value="STHK_NtrY"/>
    <property type="match status" value="1"/>
</dbReference>
<keyword evidence="10 13" id="KW-1133">Transmembrane helix</keyword>
<dbReference type="SMART" id="SM00091">
    <property type="entry name" value="PAS"/>
    <property type="match status" value="1"/>
</dbReference>
<feature type="domain" description="HAMP" evidence="16">
    <location>
        <begin position="306"/>
        <end position="358"/>
    </location>
</feature>
<dbReference type="SMART" id="SM00304">
    <property type="entry name" value="HAMP"/>
    <property type="match status" value="1"/>
</dbReference>
<dbReference type="EC" id="2.7.13.3" evidence="3"/>
<dbReference type="InterPro" id="IPR003660">
    <property type="entry name" value="HAMP_dom"/>
</dbReference>
<evidence type="ECO:0000256" key="4">
    <source>
        <dbReference type="ARBA" id="ARBA00022553"/>
    </source>
</evidence>
<dbReference type="Gene3D" id="6.10.340.10">
    <property type="match status" value="1"/>
</dbReference>
<dbReference type="CDD" id="cd06225">
    <property type="entry name" value="HAMP"/>
    <property type="match status" value="1"/>
</dbReference>
<keyword evidence="4" id="KW-0597">Phosphoprotein</keyword>
<organism evidence="17">
    <name type="scientific">uncultured Pyrinomonadaceae bacterium</name>
    <dbReference type="NCBI Taxonomy" id="2283094"/>
    <lineage>
        <taxon>Bacteria</taxon>
        <taxon>Pseudomonadati</taxon>
        <taxon>Acidobacteriota</taxon>
        <taxon>Blastocatellia</taxon>
        <taxon>Blastocatellales</taxon>
        <taxon>Pyrinomonadaceae</taxon>
        <taxon>environmental samples</taxon>
    </lineage>
</organism>
<dbReference type="CDD" id="cd00082">
    <property type="entry name" value="HisKA"/>
    <property type="match status" value="1"/>
</dbReference>
<comment type="subcellular location">
    <subcellularLocation>
        <location evidence="2">Membrane</location>
        <topology evidence="2">Multi-pass membrane protein</topology>
    </subcellularLocation>
</comment>